<dbReference type="Pfam" id="PF08393">
    <property type="entry name" value="DHC_N2"/>
    <property type="match status" value="1"/>
</dbReference>
<keyword evidence="18" id="KW-1185">Reference proteome</keyword>
<feature type="compositionally biased region" description="Low complexity" evidence="15">
    <location>
        <begin position="94"/>
        <end position="104"/>
    </location>
</feature>
<gene>
    <name evidence="17" type="ORF">RN001_002732</name>
</gene>
<evidence type="ECO:0000256" key="2">
    <source>
        <dbReference type="ARBA" id="ARBA00008887"/>
    </source>
</evidence>
<dbReference type="InterPro" id="IPR042219">
    <property type="entry name" value="AAA_lid_11_sf"/>
</dbReference>
<dbReference type="InterPro" id="IPR004273">
    <property type="entry name" value="Dynein_heavy_D6_P-loop"/>
</dbReference>
<dbReference type="FunFam" id="1.10.8.1220:FF:000001">
    <property type="entry name" value="Dynein axonemal heavy chain 5"/>
    <property type="match status" value="1"/>
</dbReference>
<evidence type="ECO:0000256" key="11">
    <source>
        <dbReference type="ARBA" id="ARBA00023175"/>
    </source>
</evidence>
<proteinExistence type="inferred from homology"/>
<evidence type="ECO:0000256" key="14">
    <source>
        <dbReference type="SAM" id="Coils"/>
    </source>
</evidence>
<evidence type="ECO:0000256" key="12">
    <source>
        <dbReference type="ARBA" id="ARBA00023212"/>
    </source>
</evidence>
<dbReference type="Gene3D" id="1.10.8.720">
    <property type="entry name" value="Region D6 of dynein motor"/>
    <property type="match status" value="1"/>
</dbReference>
<dbReference type="InterPro" id="IPR003593">
    <property type="entry name" value="AAA+_ATPase"/>
</dbReference>
<keyword evidence="12" id="KW-0206">Cytoskeleton</keyword>
<dbReference type="SUPFAM" id="SSF52540">
    <property type="entry name" value="P-loop containing nucleoside triphosphate hydrolases"/>
    <property type="match status" value="4"/>
</dbReference>
<evidence type="ECO:0000256" key="3">
    <source>
        <dbReference type="ARBA" id="ARBA00022490"/>
    </source>
</evidence>
<keyword evidence="10" id="KW-0969">Cilium</keyword>
<evidence type="ECO:0000259" key="16">
    <source>
        <dbReference type="SMART" id="SM00382"/>
    </source>
</evidence>
<dbReference type="Gene3D" id="1.10.287.2620">
    <property type="match status" value="1"/>
</dbReference>
<comment type="similarity">
    <text evidence="2">Belongs to the dynein heavy chain family.</text>
</comment>
<dbReference type="InterPro" id="IPR041228">
    <property type="entry name" value="Dynein_C"/>
</dbReference>
<dbReference type="Gene3D" id="1.10.8.1220">
    <property type="match status" value="1"/>
</dbReference>
<sequence>MKKKVTNLLSSYRRERAKVKKSVGTGKGSDEIYESNWFEYRSMEFLFDKKCPRKTLSTIPDEDSQSETQSTAADGLSDTEQEQMVSARPSTGDPLSGPSSGPLSKKSRKNNTSEKQLEKAFEILQTSAAQNKKENNESDLFGKLVAKKLDSYSKVTKINVQKAVMDIIFQADSGFYDQFQPPYRSSFNIPRSNVQYIYHPNPTLNKKAREARSTRISSLISTHRHICDMIATFWNIDINEVIEGFGDSSEHVEALETFCKANGACAVLFLYQPGFPYEVDTGRYNPTESPDTVINRIYITQGNTIAATCRGIIVYRNSNAKDLDMRNIADEIFFAQFDMQEKNYNLIACIHDIIEKVLTPSIKITKEWGDLNKYEGGMHVKNCFLGDYYSFCNFIEKSKIDIDELVKFEINDEIIKEIDTPEKVAYALRNSAFMKNISDCFRRWIKQVERAITQYNQLRRENEFVGPIVEIEYYRRQLAKFTSIVQFTLTDNCNMCISFLNKSRNKQLKIWNSLSDRAIDARNECVDIVKYLYVLEKYYEPLYRLDPAKMSQHLPSLLEAIRMISTTSRYYNSTATITAIMVKVSNQMIIMCRNYLNCNGAQTIWVQKKKDVIDKIRISLDLYLKYYQCFKQCQKAMKESNERPFECSETYVFGKLETFKTRLERIGDVFEVTLKYSILQSSTIEGIEIFSEKFKEFYKKISTKKYDALNHRQEMFDNDYVEFKKNVANAEFDLEEFVGNSLEKMVNIDNVMRLLKRFSKLGLTSLHLEERYLEAIEMFQQEIEELRDQYNEERQNPEMPRNIPPVVGRIMWIRQLYSRIEQPMNEFKKQERVMKHKKSQKCIQLYNSLSCVIVHYEQIYHQAWFKYVPQVREVLNSPILLINHRTAKFVVNFNPYIIEAIRETENMYTLDLPVPGIAQILVFCKEKILYAWEVVKQLVKKNDDLRQNMNKLFLSLLRQKLLNMQNAFMPGLSTITWTCIKILDFCKDVTSVLDSVELFVKEVTDMKEARVDEVLDGIANTRLLYCFTEPLFPDDLLDRCIEFKKKKILTVLAIELQIKLCTVETSVISLINAFVDTMTHPAIQNEKYNWLDPVKALRQVGSVSNIKDDAAFKEIDSNALSDIHIIHNDCIEVFAYFNCKVVESLVKSTRLSLDILKKHVSSSEYGEYVDLMSPVFKTKMELHIPTITIKPNLKSIQKRFFIILESILSIHKEIPIWGQGPPQKHDSFLNYFKGVTEHKDVTRSYLGLQSVMYMFTPAVNNLLQEYSSYSYLWVEDRENQIQIFCDKNPLIVEIHELFNLYESRSNQVRSIPNKHIIGPLYIDMEDFKLALLIESDAWKHTLGKKISNKYKDKLMEIVTFIKDRKKVLEKPIYNLDDCRNAMNCLQKIRENFIDMDLQLDELEKAYAVLSRFSIDVSKDDVDRMDTLRYDFQVMLDQASRNAKQVQWDIKKLQQPLQAELLAGVSVFKDDVDTFENDYELYGPMVPGLQAREASDRVLLFQARFDDLWLKFEKYSSGEALFGLKITDYPALHKCKKEFALLNKLYGLYLQVNNTIDGYYDLLWTDLDIEAMIAELADFQNKCRKMPKALKGWPAYNDLKNKIDDFSETCPILELMSNKSMKERHWNRISKVTNFDFPVDSPTFALRNVMQAPLLKYKDDVEDICISAVKEKDIEAKLKQIIADWAVVDVSFANFKTKGELLLKGNDTSEIIVMVEDSLMVLNSLLNNRYNAPFKKDIQSMINKLVTTTEILEKWMLIQNLWIYLEAVFSGGDISKQLPAEAKRFSAIDRAWVKIMYRAHDILNVVEICAGDDTMVQLLPYLLDQLEVCQKSLTGYLESKRLCFPRFFFISDPVLLEIMGQSSNPHSIQPHLLSLFDAVYRLIFDENKYEDAISMMSDLGEVVAFEKPVTCLGGVEIWIDKLLVTVRNTVKNVIATHAQCFIDPTYNFIQGFIGFCGQAGLVGIQILWTKEAEIAIRKARADRTIMKATNQRFLNLLNDLIDLTSKDLTKMQRVRYETMVTIHVHQRDIFDDMVQLKVKLLNDFEWQKQARFYYNDENDDCLVKITDVIFLYQNEYLGITERLAITPLTDRCYITLAQAIWMNMGGAPAGPAGTGKTETTKDMGRTLGKFVVVFNCSDQMDFRGLGRIYKGLAQSGSWGCFDEFNRIELPVLSVAAQQIYIVLTARKERKPWFIFSDGDNVQMNIEFGIFLTMNPGYAGRQELPENLKIMFRNVAMMVPDRQIIMRVKLASCGFKDNVVLARKFFTLYKLCEEQLNILSVLRTLGAQKRMNPNDTEETIVMRVLRDMNLSKLVDEDEPLFLSLIDDMFPGIKLSAHSWKELQKAIANQTSLMGLINYPSWNLKVVQLYETYLVRHGLMLLGPTGAGKTKCMYCLMRAMTENGLPTKEMRMNPKAITAPQMFGRLDAATNDWTDGIFSTLWRRTLKVDKAKFTWLVLDGPVDAIWIENLNSVLDDNKTLTLANGDRIVMAANSKIVFEPDNVDNASPATVSRMGMVFMSASVLPWPPILEAWLKTRISNVAETLKGFFNKNYDEIHNFLQVKLKPKMLIREALYIRQCCEILQGLLDCETTQTYTERHLEKLYLFAVMWSLGAVLELDDRTKLEVYALKSTAKMDWPKCNPGDTIFEYVVGSNGRWQHWKERVELFNYPEDSVLEYNSILVPNVDNTRTAFLIETIAKQGKAVLLIGEPGTAKTVMIKGYLNTFDPEYKLSKSFNFSSETTPNMVQRIIESYVEKRVGTTFGPPIGKTLTIFIDDISMPVINDWGDQITNEIVRQLMEMGGIYSLDKPGEFLSIVDVKFLAAMIHPGGGRNDIPHRLKRQFCIFNCTLPSVNSMDMIFSQIAQGYFCSTRFSSTVVSFLPYLIPLTRNIWSQTKIKMLPTPSKFHYVFNLRDLSRIWQGILTVQDLECQTRSKLLKLWQHECTRVISDRFVNQEDKNWFLNNLKKQLLEELEDFEDDIPQYQTYWVDFLREAPEATGDEPEDFSFEPPKIYEEIPDWNFVETKLFSYMESYNETVRSGAMDLVFFLDAMIHVCIISRIIRTPRGNAMLVGVGGSGKQSLTKLASFIAGYKNFQISLTRSYNLNNFMEDMKFLYRASGFQGDGIAFIFTDNDIKEETFLESLNNVLSSGEIANLFPKDELDEITTELINVMKKVAPKKVPTNDVLYDFFISRARSNLHIILCFSPASEKFRSRAMKFPGLISGCTMDWFTKWPTDALVAVSDHFLRRYNVIATPDVKESHIRVMAIIQESVSDMCSTYFEKFRRQTYVTPKTFLSFLESYRVLYKIKFDDIEVLAARMRTGLLKLIEAAESVDLLRKELEIKEKEIAAANAVAEKVLLIVEAASATANKIKEEALIVKDKAETLVAIIEKDQKEAEGKLLAAEPALQAAETALQTIKAADISTVRKLGKPPHLIMLIMDAVIVYFKKKLEPCKPDLEKRFLITSWQESLKVMADSKFLFNLQNYPKDTINAEMIDLLVPYFSFPAYTFESAKSACGNVAGLISWTIAMASFYEVNRDLITAQTALNNAMTLLAAKEAEVKACQEEYDQAMKLKQEVLDDANRCKNKMNQATSLIDGLSGERIRWTEQSLLFKAETERLIGDVVILVGFLNYAGPFNQEYRLLQLNLWVDQLVKMKIPVSISINVTDSLTNTATIGEWNLQGLPTDDLSIQNGIIVTKASRYPILIDPQSQGKSWVKNMEKYNHLIVSSLNHKYFRNHIEDSISLGYPMIIEDVLEELDPILDNVLEKNHIKVGSSYKVKVGDKEVDYHSSFRLYITTKMANPNYSPEIYARTSIIDFTVTIKGLEDQLLGRVILTEKKELESERTNLIKDVTANKRKMMELEANLLYKLTTTQGSLVDDETVLEVLTTTQNTAADVREKLEVAKETEIKINAAREEFRPVATRGSVLYFLITSMSIVNCMYQTSLEQFLERFDIAMYRSEKTPITSRRIVFIMDYMTYDIYKYKSRGLYEADKYMFVLLLTLKIDINREFVTPEEFQYFIKGGAALDLNACPPKPAKWITDMTWLNLVELAKLRHYRYILTQVENNERAWKCWFDNDAPESEPIPDGYNSLDTFRKLLMIRAWCTDRTLTQSRNYIAASLGQRFAEPVILNMEYLHSESRALTPLVCFLTTGADPTPYIEQLSKRLENFTKCMSMGQGQEVHARKMLAQAMNEGFFALLQNCHLGLNYMTEVFSLFIELEKSGATNLHPDFRLWLTTEVHPKFPISLLQISVKFTNEPPSGIRAGLTRTYGSINQDMLDNNDQPQYLPLIYAISFLHTVLQERRKFGPLGWNIPYEFNSADWLASCIFIQNHLDEMDANKGVSWNTIRYMLGEVQYGGRVTDDYDKVLLNTFAYVWFSDATFKEEFCFYRGYKIMKYKQLGEYFAAFEAMAPTDPPQAYGLHPNADITYQTNMTIGMLYTILSIQPKESGGGSGETRESCVARQASEMLEKLPMDYDPYDVKERLKKIGILNPLNIFLRQEIDRMQKIIKLVRITLRDLLLAIEGTIIMNEGLRDALDKIYDAMVPVVWIKDSWLSSTIGFWFTELLARNNQFRNWIFQSKPVSFWMTGFFNPQGFLTAMRQEVTRAHKGWALDQVVLHNTVTKMLYEEVKCGPPEGVFVHGLFLDGAGWDKKNSRLSESINKVLYSIVPVIHVYAIFSTASKSPALYQCPVYKKPRRTDLNFITPLWLETLKPPAHWTLRGAALLCDIK</sequence>
<accession>A0AAN7PQ84</accession>
<dbReference type="InterPro" id="IPR013602">
    <property type="entry name" value="Dynein_heavy_linker"/>
</dbReference>
<protein>
    <recommendedName>
        <fullName evidence="16">AAA+ ATPase domain-containing protein</fullName>
    </recommendedName>
</protein>
<dbReference type="FunFam" id="3.40.50.300:FF:001221">
    <property type="entry name" value="Axonemal dynein heavy chain 8"/>
    <property type="match status" value="1"/>
</dbReference>
<evidence type="ECO:0000256" key="10">
    <source>
        <dbReference type="ARBA" id="ARBA00023069"/>
    </source>
</evidence>
<feature type="coiled-coil region" evidence="14">
    <location>
        <begin position="3322"/>
        <end position="3349"/>
    </location>
</feature>
<dbReference type="InterPro" id="IPR026983">
    <property type="entry name" value="DHC"/>
</dbReference>
<keyword evidence="6" id="KW-0547">Nucleotide-binding</keyword>
<dbReference type="InterPro" id="IPR041589">
    <property type="entry name" value="DNAH3_AAA_lid_1"/>
</dbReference>
<evidence type="ECO:0000256" key="8">
    <source>
        <dbReference type="ARBA" id="ARBA00023017"/>
    </source>
</evidence>
<dbReference type="FunFam" id="1.20.58.1120:FF:000004">
    <property type="entry name" value="Dynein axonemal heavy chain 5"/>
    <property type="match status" value="1"/>
</dbReference>
<feature type="coiled-coil region" evidence="14">
    <location>
        <begin position="3883"/>
        <end position="3913"/>
    </location>
</feature>
<dbReference type="Gene3D" id="6.10.140.1060">
    <property type="match status" value="1"/>
</dbReference>
<dbReference type="InterPro" id="IPR041466">
    <property type="entry name" value="Dynein_AAA5_ext"/>
</dbReference>
<feature type="region of interest" description="Disordered" evidence="15">
    <location>
        <begin position="1"/>
        <end position="30"/>
    </location>
</feature>
<organism evidence="17 18">
    <name type="scientific">Aquatica leii</name>
    <dbReference type="NCBI Taxonomy" id="1421715"/>
    <lineage>
        <taxon>Eukaryota</taxon>
        <taxon>Metazoa</taxon>
        <taxon>Ecdysozoa</taxon>
        <taxon>Arthropoda</taxon>
        <taxon>Hexapoda</taxon>
        <taxon>Insecta</taxon>
        <taxon>Pterygota</taxon>
        <taxon>Neoptera</taxon>
        <taxon>Endopterygota</taxon>
        <taxon>Coleoptera</taxon>
        <taxon>Polyphaga</taxon>
        <taxon>Elateriformia</taxon>
        <taxon>Elateroidea</taxon>
        <taxon>Lampyridae</taxon>
        <taxon>Luciolinae</taxon>
        <taxon>Aquatica</taxon>
    </lineage>
</organism>
<dbReference type="Pfam" id="PF12780">
    <property type="entry name" value="AAA_8"/>
    <property type="match status" value="1"/>
</dbReference>
<keyword evidence="9 14" id="KW-0175">Coiled coil</keyword>
<dbReference type="PANTHER" id="PTHR46532">
    <property type="entry name" value="MALE FERTILITY FACTOR KL5"/>
    <property type="match status" value="1"/>
</dbReference>
<keyword evidence="8" id="KW-0243">Dynein</keyword>
<dbReference type="FunFam" id="3.20.180.20:FF:000001">
    <property type="entry name" value="Dynein axonemal heavy chain 5"/>
    <property type="match status" value="1"/>
</dbReference>
<evidence type="ECO:0000256" key="9">
    <source>
        <dbReference type="ARBA" id="ARBA00023054"/>
    </source>
</evidence>
<dbReference type="Gene3D" id="1.20.920.20">
    <property type="match status" value="1"/>
</dbReference>
<dbReference type="Gene3D" id="3.20.180.20">
    <property type="entry name" value="Dynein heavy chain, N-terminal domain 2"/>
    <property type="match status" value="1"/>
</dbReference>
<dbReference type="InterPro" id="IPR024317">
    <property type="entry name" value="Dynein_heavy_chain_D4_dom"/>
</dbReference>
<feature type="region of interest" description="Disordered" evidence="15">
    <location>
        <begin position="56"/>
        <end position="115"/>
    </location>
</feature>
<dbReference type="InterPro" id="IPR035706">
    <property type="entry name" value="AAA_9"/>
</dbReference>
<dbReference type="FunFam" id="3.40.50.300:FF:000049">
    <property type="entry name" value="Dynein, axonemal, heavy chain 5"/>
    <property type="match status" value="1"/>
</dbReference>
<dbReference type="Gene3D" id="1.10.472.130">
    <property type="match status" value="1"/>
</dbReference>
<dbReference type="GO" id="GO:0005524">
    <property type="term" value="F:ATP binding"/>
    <property type="evidence" value="ECO:0007669"/>
    <property type="project" value="UniProtKB-KW"/>
</dbReference>
<dbReference type="Pfam" id="PF18198">
    <property type="entry name" value="AAA_lid_11"/>
    <property type="match status" value="1"/>
</dbReference>
<comment type="caution">
    <text evidence="17">The sequence shown here is derived from an EMBL/GenBank/DDBJ whole genome shotgun (WGS) entry which is preliminary data.</text>
</comment>
<feature type="coiled-coil region" evidence="14">
    <location>
        <begin position="3542"/>
        <end position="3576"/>
    </location>
</feature>
<dbReference type="Gene3D" id="3.10.490.20">
    <property type="match status" value="1"/>
</dbReference>
<feature type="coiled-coil region" evidence="14">
    <location>
        <begin position="769"/>
        <end position="796"/>
    </location>
</feature>
<dbReference type="GO" id="GO:0005874">
    <property type="term" value="C:microtubule"/>
    <property type="evidence" value="ECO:0007669"/>
    <property type="project" value="UniProtKB-KW"/>
</dbReference>
<dbReference type="Pfam" id="PF03028">
    <property type="entry name" value="Dynein_heavy"/>
    <property type="match status" value="1"/>
</dbReference>
<dbReference type="FunFam" id="1.20.140.100:FF:000003">
    <property type="entry name" value="Dynein, axonemal, heavy chain 5"/>
    <property type="match status" value="1"/>
</dbReference>
<dbReference type="SMART" id="SM00382">
    <property type="entry name" value="AAA"/>
    <property type="match status" value="3"/>
</dbReference>
<dbReference type="GO" id="GO:0051959">
    <property type="term" value="F:dynein light intermediate chain binding"/>
    <property type="evidence" value="ECO:0007669"/>
    <property type="project" value="InterPro"/>
</dbReference>
<dbReference type="Proteomes" id="UP001353858">
    <property type="component" value="Unassembled WGS sequence"/>
</dbReference>
<comment type="subcellular location">
    <subcellularLocation>
        <location evidence="1">Cytoplasm</location>
        <location evidence="1">Cytoskeleton</location>
        <location evidence="1">Cilium axoneme</location>
    </subcellularLocation>
</comment>
<dbReference type="Gene3D" id="1.20.58.1120">
    <property type="match status" value="1"/>
</dbReference>
<dbReference type="PANTHER" id="PTHR46532:SF4">
    <property type="entry name" value="AAA+ ATPASE DOMAIN-CONTAINING PROTEIN"/>
    <property type="match status" value="1"/>
</dbReference>
<dbReference type="InterPro" id="IPR043160">
    <property type="entry name" value="Dynein_C_barrel"/>
</dbReference>
<evidence type="ECO:0000256" key="1">
    <source>
        <dbReference type="ARBA" id="ARBA00004430"/>
    </source>
</evidence>
<feature type="domain" description="AAA+ ATPase" evidence="16">
    <location>
        <begin position="2697"/>
        <end position="2837"/>
    </location>
</feature>
<evidence type="ECO:0000256" key="7">
    <source>
        <dbReference type="ARBA" id="ARBA00022840"/>
    </source>
</evidence>
<dbReference type="GO" id="GO:0008569">
    <property type="term" value="F:minus-end-directed microtubule motor activity"/>
    <property type="evidence" value="ECO:0007669"/>
    <property type="project" value="InterPro"/>
</dbReference>
<dbReference type="InterPro" id="IPR024743">
    <property type="entry name" value="Dynein_HC_stalk"/>
</dbReference>
<dbReference type="Pfam" id="PF12775">
    <property type="entry name" value="AAA_7"/>
    <property type="match status" value="1"/>
</dbReference>
<dbReference type="Pfam" id="PF08385">
    <property type="entry name" value="DHC_N1"/>
    <property type="match status" value="1"/>
</dbReference>
<dbReference type="InterPro" id="IPR042222">
    <property type="entry name" value="Dynein_2_N"/>
</dbReference>
<evidence type="ECO:0000256" key="15">
    <source>
        <dbReference type="SAM" id="MobiDB-lite"/>
    </source>
</evidence>
<dbReference type="GO" id="GO:0097729">
    <property type="term" value="C:9+2 motile cilium"/>
    <property type="evidence" value="ECO:0007669"/>
    <property type="project" value="UniProtKB-ARBA"/>
</dbReference>
<dbReference type="FunFam" id="1.10.287.2620:FF:000003">
    <property type="entry name" value="Dynein, axonemal, heavy chain 5"/>
    <property type="match status" value="1"/>
</dbReference>
<evidence type="ECO:0000313" key="17">
    <source>
        <dbReference type="EMBL" id="KAK4886461.1"/>
    </source>
</evidence>
<keyword evidence="11" id="KW-0505">Motor protein</keyword>
<evidence type="ECO:0000256" key="13">
    <source>
        <dbReference type="ARBA" id="ARBA00023273"/>
    </source>
</evidence>
<dbReference type="FunFam" id="1.10.8.720:FF:000004">
    <property type="entry name" value="Dynein heavy chain 5, axonemal"/>
    <property type="match status" value="1"/>
</dbReference>
<dbReference type="InterPro" id="IPR013594">
    <property type="entry name" value="Dynein_heavy_tail"/>
</dbReference>
<dbReference type="FunFam" id="1.10.8.710:FF:000003">
    <property type="entry name" value="Dynein axonemal heavy chain 5"/>
    <property type="match status" value="1"/>
</dbReference>
<keyword evidence="5" id="KW-0677">Repeat</keyword>
<dbReference type="InterPro" id="IPR035699">
    <property type="entry name" value="AAA_6"/>
</dbReference>
<dbReference type="FunFam" id="3.10.490.20:FF:000010">
    <property type="entry name" value="Dynein heavy chain, putative"/>
    <property type="match status" value="1"/>
</dbReference>
<dbReference type="InterPro" id="IPR041658">
    <property type="entry name" value="AAA_lid_11"/>
</dbReference>
<dbReference type="Gene3D" id="1.20.140.100">
    <property type="entry name" value="Dynein heavy chain, N-terminal domain 2"/>
    <property type="match status" value="1"/>
</dbReference>
<evidence type="ECO:0000256" key="6">
    <source>
        <dbReference type="ARBA" id="ARBA00022741"/>
    </source>
</evidence>
<dbReference type="FunFam" id="3.40.50.300:FF:000044">
    <property type="entry name" value="Dynein heavy chain 5, axonemal"/>
    <property type="match status" value="1"/>
</dbReference>
<keyword evidence="7" id="KW-0067">ATP-binding</keyword>
<feature type="domain" description="AAA+ ATPase" evidence="16">
    <location>
        <begin position="2372"/>
        <end position="2527"/>
    </location>
</feature>
<dbReference type="GO" id="GO:0005858">
    <property type="term" value="C:axonemal dynein complex"/>
    <property type="evidence" value="ECO:0007669"/>
    <property type="project" value="TreeGrafter"/>
</dbReference>
<dbReference type="Gene3D" id="1.20.1270.280">
    <property type="match status" value="1"/>
</dbReference>
<dbReference type="FunFam" id="3.40.50.300:FF:000320">
    <property type="entry name" value="Dynein, axonemal, heavy chain 5"/>
    <property type="match status" value="1"/>
</dbReference>
<evidence type="ECO:0000256" key="4">
    <source>
        <dbReference type="ARBA" id="ARBA00022701"/>
    </source>
</evidence>
<dbReference type="FunFam" id="3.40.50.300:FF:002141">
    <property type="entry name" value="Dynein heavy chain"/>
    <property type="match status" value="1"/>
</dbReference>
<dbReference type="InterPro" id="IPR042228">
    <property type="entry name" value="Dynein_linker_3"/>
</dbReference>
<dbReference type="FunFam" id="3.40.50.300:FF:001080">
    <property type="entry name" value="Dynein, axonemal, heavy chain 5"/>
    <property type="match status" value="1"/>
</dbReference>
<keyword evidence="4" id="KW-0493">Microtubule</keyword>
<dbReference type="Gene3D" id="3.40.50.300">
    <property type="entry name" value="P-loop containing nucleotide triphosphate hydrolases"/>
    <property type="match status" value="5"/>
</dbReference>
<dbReference type="Pfam" id="PF12777">
    <property type="entry name" value="MT"/>
    <property type="match status" value="1"/>
</dbReference>
<dbReference type="Gene3D" id="1.10.8.710">
    <property type="match status" value="1"/>
</dbReference>
<dbReference type="FunFam" id="1.20.1270.280:FF:000002">
    <property type="entry name" value="Dynein heavy chain 5, axonemal"/>
    <property type="match status" value="1"/>
</dbReference>
<dbReference type="Gene3D" id="1.20.920.30">
    <property type="match status" value="1"/>
</dbReference>
<keyword evidence="13" id="KW-0966">Cell projection</keyword>
<dbReference type="Pfam" id="PF17857">
    <property type="entry name" value="AAA_lid_1"/>
    <property type="match status" value="1"/>
</dbReference>
<dbReference type="GO" id="GO:0007018">
    <property type="term" value="P:microtubule-based movement"/>
    <property type="evidence" value="ECO:0007669"/>
    <property type="project" value="InterPro"/>
</dbReference>
<dbReference type="FunFam" id="1.20.920.30:FF:000004">
    <property type="entry name" value="Dynein axonemal heavy chain 5"/>
    <property type="match status" value="1"/>
</dbReference>
<feature type="domain" description="AAA+ ATPase" evidence="16">
    <location>
        <begin position="2104"/>
        <end position="2240"/>
    </location>
</feature>
<evidence type="ECO:0000313" key="18">
    <source>
        <dbReference type="Proteomes" id="UP001353858"/>
    </source>
</evidence>
<dbReference type="Pfam" id="PF18199">
    <property type="entry name" value="Dynein_C"/>
    <property type="match status" value="1"/>
</dbReference>
<dbReference type="InterPro" id="IPR027417">
    <property type="entry name" value="P-loop_NTPase"/>
</dbReference>
<reference evidence="18" key="1">
    <citation type="submission" date="2023-01" db="EMBL/GenBank/DDBJ databases">
        <title>Key to firefly adult light organ development and bioluminescence: homeobox transcription factors regulate luciferase expression and transportation to peroxisome.</title>
        <authorList>
            <person name="Fu X."/>
        </authorList>
    </citation>
    <scope>NUCLEOTIDE SEQUENCE [LARGE SCALE GENOMIC DNA]</scope>
</reference>
<dbReference type="EMBL" id="JARPUR010000001">
    <property type="protein sequence ID" value="KAK4886461.1"/>
    <property type="molecule type" value="Genomic_DNA"/>
</dbReference>
<dbReference type="Pfam" id="PF12781">
    <property type="entry name" value="AAA_9"/>
    <property type="match status" value="1"/>
</dbReference>
<dbReference type="GO" id="GO:0045505">
    <property type="term" value="F:dynein intermediate chain binding"/>
    <property type="evidence" value="ECO:0007669"/>
    <property type="project" value="InterPro"/>
</dbReference>
<name>A0AAN7PQ84_9COLE</name>
<dbReference type="Pfam" id="PF17852">
    <property type="entry name" value="Dynein_AAA_lid"/>
    <property type="match status" value="1"/>
</dbReference>
<keyword evidence="3" id="KW-0963">Cytoplasm</keyword>
<dbReference type="Pfam" id="PF12774">
    <property type="entry name" value="AAA_6"/>
    <property type="match status" value="1"/>
</dbReference>
<dbReference type="InterPro" id="IPR043157">
    <property type="entry name" value="Dynein_AAA1S"/>
</dbReference>
<evidence type="ECO:0000256" key="5">
    <source>
        <dbReference type="ARBA" id="ARBA00022737"/>
    </source>
</evidence>